<feature type="domain" description="FAD-binding" evidence="8">
    <location>
        <begin position="8"/>
        <end position="313"/>
    </location>
</feature>
<dbReference type="PRINTS" id="PR00420">
    <property type="entry name" value="RNGMNOXGNASE"/>
</dbReference>
<dbReference type="GO" id="GO:0008681">
    <property type="term" value="F:2-octaprenyl-6-methoxyphenol hydroxylase activity"/>
    <property type="evidence" value="ECO:0007669"/>
    <property type="project" value="TreeGrafter"/>
</dbReference>
<organism evidence="9 10">
    <name type="scientific">Undibacterium luofuense</name>
    <dbReference type="NCBI Taxonomy" id="2828733"/>
    <lineage>
        <taxon>Bacteria</taxon>
        <taxon>Pseudomonadati</taxon>
        <taxon>Pseudomonadota</taxon>
        <taxon>Betaproteobacteria</taxon>
        <taxon>Burkholderiales</taxon>
        <taxon>Oxalobacteraceae</taxon>
        <taxon>Undibacterium</taxon>
    </lineage>
</organism>
<dbReference type="PANTHER" id="PTHR43876">
    <property type="entry name" value="UBIQUINONE BIOSYNTHESIS MONOOXYGENASE COQ6, MITOCHONDRIAL"/>
    <property type="match status" value="1"/>
</dbReference>
<proteinExistence type="inferred from homology"/>
<sequence>MTAILNDADIAIAGAGPAGQALASLLIRGGFPAARIAVFDAKTAEQSQQDVRTIALSAGSRQILEQAGGWPVRATAIHEIHVSRRGHFGRTLIRHDDYQLPALGYVARYGDIIRPLEQALQPSKLQFLRPVKITGLQEQHDHVQIQTISADGQTRQYAAGMVIQAEGGTFTDQEARGQRRDYGQTAVIAHVCFSGSIAHRAFERFTDQGPLALLPEDDGYALVWCVRPELAEQLMQLDDAAFCAALQQAFGQRLGSISSISARNAFPLGLNAQHSASTRIVSIGNAAQTLHPVAGQGLNLGLRDVSVLARAILQNGTQTEAAIQDFMRLRGTDRQLTIGLTDTLARIFASSPDGSLRQTLLGSGLALLDMLPPARHALAGHMMYGWRN</sequence>
<keyword evidence="4" id="KW-0285">Flavoprotein</keyword>
<reference evidence="9" key="1">
    <citation type="submission" date="2021-04" db="EMBL/GenBank/DDBJ databases">
        <title>novel species isolated from subtropical streams in China.</title>
        <authorList>
            <person name="Lu H."/>
        </authorList>
    </citation>
    <scope>NUCLEOTIDE SEQUENCE</scope>
    <source>
        <strain evidence="9">LFS511W</strain>
    </source>
</reference>
<gene>
    <name evidence="9" type="ORF">KDM89_10355</name>
</gene>
<comment type="similarity">
    <text evidence="3">Belongs to the UbiH/COQ6 family.</text>
</comment>
<accession>A0A941DKL2</accession>
<keyword evidence="5" id="KW-0274">FAD</keyword>
<evidence type="ECO:0000256" key="7">
    <source>
        <dbReference type="ARBA" id="ARBA00023033"/>
    </source>
</evidence>
<dbReference type="EMBL" id="JAGSPN010000006">
    <property type="protein sequence ID" value="MBR7782548.1"/>
    <property type="molecule type" value="Genomic_DNA"/>
</dbReference>
<dbReference type="AlphaFoldDB" id="A0A941DKL2"/>
<dbReference type="NCBIfam" id="TIGR01988">
    <property type="entry name" value="Ubi-OHases"/>
    <property type="match status" value="1"/>
</dbReference>
<dbReference type="Pfam" id="PF01494">
    <property type="entry name" value="FAD_binding_3"/>
    <property type="match status" value="1"/>
</dbReference>
<evidence type="ECO:0000256" key="3">
    <source>
        <dbReference type="ARBA" id="ARBA00005349"/>
    </source>
</evidence>
<evidence type="ECO:0000259" key="8">
    <source>
        <dbReference type="Pfam" id="PF01494"/>
    </source>
</evidence>
<dbReference type="InterPro" id="IPR010971">
    <property type="entry name" value="UbiH/COQ6"/>
</dbReference>
<dbReference type="Proteomes" id="UP000680067">
    <property type="component" value="Unassembled WGS sequence"/>
</dbReference>
<keyword evidence="10" id="KW-1185">Reference proteome</keyword>
<evidence type="ECO:0000256" key="2">
    <source>
        <dbReference type="ARBA" id="ARBA00004749"/>
    </source>
</evidence>
<dbReference type="PROSITE" id="PS01304">
    <property type="entry name" value="UBIH"/>
    <property type="match status" value="1"/>
</dbReference>
<dbReference type="InterPro" id="IPR002938">
    <property type="entry name" value="FAD-bd"/>
</dbReference>
<protein>
    <submittedName>
        <fullName evidence="9">FAD-dependent monooxygenase</fullName>
    </submittedName>
</protein>
<comment type="cofactor">
    <cofactor evidence="1">
        <name>FAD</name>
        <dbReference type="ChEBI" id="CHEBI:57692"/>
    </cofactor>
</comment>
<dbReference type="RefSeq" id="WP_212687851.1">
    <property type="nucleotide sequence ID" value="NZ_JAGSPN010000006.1"/>
</dbReference>
<evidence type="ECO:0000256" key="1">
    <source>
        <dbReference type="ARBA" id="ARBA00001974"/>
    </source>
</evidence>
<evidence type="ECO:0000256" key="4">
    <source>
        <dbReference type="ARBA" id="ARBA00022630"/>
    </source>
</evidence>
<dbReference type="GO" id="GO:0006744">
    <property type="term" value="P:ubiquinone biosynthetic process"/>
    <property type="evidence" value="ECO:0007669"/>
    <property type="project" value="InterPro"/>
</dbReference>
<dbReference type="Gene3D" id="3.50.50.60">
    <property type="entry name" value="FAD/NAD(P)-binding domain"/>
    <property type="match status" value="2"/>
</dbReference>
<comment type="pathway">
    <text evidence="2">Cofactor biosynthesis; ubiquinone biosynthesis.</text>
</comment>
<evidence type="ECO:0000313" key="10">
    <source>
        <dbReference type="Proteomes" id="UP000680067"/>
    </source>
</evidence>
<dbReference type="SUPFAM" id="SSF51905">
    <property type="entry name" value="FAD/NAD(P)-binding domain"/>
    <property type="match status" value="1"/>
</dbReference>
<evidence type="ECO:0000256" key="6">
    <source>
        <dbReference type="ARBA" id="ARBA00023002"/>
    </source>
</evidence>
<keyword evidence="7 9" id="KW-0503">Monooxygenase</keyword>
<dbReference type="InterPro" id="IPR018168">
    <property type="entry name" value="Ubi_Hdrlase_CS"/>
</dbReference>
<dbReference type="GO" id="GO:0071949">
    <property type="term" value="F:FAD binding"/>
    <property type="evidence" value="ECO:0007669"/>
    <property type="project" value="InterPro"/>
</dbReference>
<comment type="caution">
    <text evidence="9">The sequence shown here is derived from an EMBL/GenBank/DDBJ whole genome shotgun (WGS) entry which is preliminary data.</text>
</comment>
<dbReference type="InterPro" id="IPR036188">
    <property type="entry name" value="FAD/NAD-bd_sf"/>
</dbReference>
<dbReference type="PANTHER" id="PTHR43876:SF8">
    <property type="entry name" value="2-OCTAPRENYL-6-METHOXYPHENOL HYDROXYLASE"/>
    <property type="match status" value="1"/>
</dbReference>
<evidence type="ECO:0000313" key="9">
    <source>
        <dbReference type="EMBL" id="MBR7782548.1"/>
    </source>
</evidence>
<keyword evidence="6" id="KW-0560">Oxidoreductase</keyword>
<name>A0A941DKL2_9BURK</name>
<dbReference type="InterPro" id="IPR051205">
    <property type="entry name" value="UbiH/COQ6_monooxygenase"/>
</dbReference>
<evidence type="ECO:0000256" key="5">
    <source>
        <dbReference type="ARBA" id="ARBA00022827"/>
    </source>
</evidence>